<name>A0A1G1ZJ91_9BACT</name>
<dbReference type="AlphaFoldDB" id="A0A1G1ZJ91"/>
<evidence type="ECO:0000313" key="2">
    <source>
        <dbReference type="Proteomes" id="UP000177960"/>
    </source>
</evidence>
<proteinExistence type="predicted"/>
<accession>A0A1G1ZJ91</accession>
<protein>
    <recommendedName>
        <fullName evidence="3">DUF218 domain-containing protein</fullName>
    </recommendedName>
</protein>
<evidence type="ECO:0008006" key="3">
    <source>
        <dbReference type="Google" id="ProtNLM"/>
    </source>
</evidence>
<dbReference type="Proteomes" id="UP000177960">
    <property type="component" value="Unassembled WGS sequence"/>
</dbReference>
<dbReference type="EMBL" id="MHJG01000001">
    <property type="protein sequence ID" value="OGY64644.1"/>
    <property type="molecule type" value="Genomic_DNA"/>
</dbReference>
<comment type="caution">
    <text evidence="1">The sequence shown here is derived from an EMBL/GenBank/DDBJ whole genome shotgun (WGS) entry which is preliminary data.</text>
</comment>
<sequence length="186" mass="21636">MSFFKKLCRILFVFNIPPASEEELQTADVIVTQAAGRKVDGTPTPANFVLARIAHKLQEKYRLPLLVQEEVKMADPELVTEFVAINASFIGLSTPSWNTFEVAKVQIEYCKRKGYKKGIVIPAVPDHMGRAVWSYQTLGLETLPISMPEDINYFVLENIQWFDRTWLRFRIRETLTRLLFWYWGYI</sequence>
<evidence type="ECO:0000313" key="1">
    <source>
        <dbReference type="EMBL" id="OGY64644.1"/>
    </source>
</evidence>
<dbReference type="STRING" id="1798404.A3B92_00130"/>
<organism evidence="1 2">
    <name type="scientific">Candidatus Harrisonbacteria bacterium RIFCSPHIGHO2_02_FULL_42_16</name>
    <dbReference type="NCBI Taxonomy" id="1798404"/>
    <lineage>
        <taxon>Bacteria</taxon>
        <taxon>Candidatus Harrisoniibacteriota</taxon>
    </lineage>
</organism>
<reference evidence="1 2" key="1">
    <citation type="journal article" date="2016" name="Nat. Commun.">
        <title>Thousands of microbial genomes shed light on interconnected biogeochemical processes in an aquifer system.</title>
        <authorList>
            <person name="Anantharaman K."/>
            <person name="Brown C.T."/>
            <person name="Hug L.A."/>
            <person name="Sharon I."/>
            <person name="Castelle C.J."/>
            <person name="Probst A.J."/>
            <person name="Thomas B.C."/>
            <person name="Singh A."/>
            <person name="Wilkins M.J."/>
            <person name="Karaoz U."/>
            <person name="Brodie E.L."/>
            <person name="Williams K.H."/>
            <person name="Hubbard S.S."/>
            <person name="Banfield J.F."/>
        </authorList>
    </citation>
    <scope>NUCLEOTIDE SEQUENCE [LARGE SCALE GENOMIC DNA]</scope>
</reference>
<gene>
    <name evidence="1" type="ORF">A3B92_00130</name>
</gene>